<keyword evidence="5 8" id="KW-0378">Hydrolase</keyword>
<feature type="chain" id="PRO_5042665494" description="Carboxylic ester hydrolase" evidence="8">
    <location>
        <begin position="22"/>
        <end position="581"/>
    </location>
</feature>
<dbReference type="EC" id="3.1.1.-" evidence="8"/>
<keyword evidence="2" id="KW-0719">Serine esterase</keyword>
<dbReference type="GO" id="GO:0030600">
    <property type="term" value="F:feruloyl esterase activity"/>
    <property type="evidence" value="ECO:0007669"/>
    <property type="project" value="UniProtKB-ARBA"/>
</dbReference>
<proteinExistence type="inferred from homology"/>
<dbReference type="Pfam" id="PF07519">
    <property type="entry name" value="Tannase"/>
    <property type="match status" value="1"/>
</dbReference>
<evidence type="ECO:0000256" key="5">
    <source>
        <dbReference type="ARBA" id="ARBA00022801"/>
    </source>
</evidence>
<keyword evidence="3" id="KW-0479">Metal-binding</keyword>
<protein>
    <recommendedName>
        <fullName evidence="8">Carboxylic ester hydrolase</fullName>
        <ecNumber evidence="8">3.1.1.-</ecNumber>
    </recommendedName>
</protein>
<name>A0AAN6N284_9PEZI</name>
<evidence type="ECO:0000313" key="9">
    <source>
        <dbReference type="EMBL" id="KAK3936102.1"/>
    </source>
</evidence>
<evidence type="ECO:0000256" key="2">
    <source>
        <dbReference type="ARBA" id="ARBA00022487"/>
    </source>
</evidence>
<keyword evidence="7" id="KW-1015">Disulfide bond</keyword>
<dbReference type="PANTHER" id="PTHR33938">
    <property type="entry name" value="FERULOYL ESTERASE B-RELATED"/>
    <property type="match status" value="1"/>
</dbReference>
<reference evidence="10" key="1">
    <citation type="journal article" date="2023" name="Mol. Phylogenet. Evol.">
        <title>Genome-scale phylogeny and comparative genomics of the fungal order Sordariales.</title>
        <authorList>
            <person name="Hensen N."/>
            <person name="Bonometti L."/>
            <person name="Westerberg I."/>
            <person name="Brannstrom I.O."/>
            <person name="Guillou S."/>
            <person name="Cros-Aarteil S."/>
            <person name="Calhoun S."/>
            <person name="Haridas S."/>
            <person name="Kuo A."/>
            <person name="Mondo S."/>
            <person name="Pangilinan J."/>
            <person name="Riley R."/>
            <person name="LaButti K."/>
            <person name="Andreopoulos B."/>
            <person name="Lipzen A."/>
            <person name="Chen C."/>
            <person name="Yan M."/>
            <person name="Daum C."/>
            <person name="Ng V."/>
            <person name="Clum A."/>
            <person name="Steindorff A."/>
            <person name="Ohm R.A."/>
            <person name="Martin F."/>
            <person name="Silar P."/>
            <person name="Natvig D.O."/>
            <person name="Lalanne C."/>
            <person name="Gautier V."/>
            <person name="Ament-Velasquez S.L."/>
            <person name="Kruys A."/>
            <person name="Hutchinson M.I."/>
            <person name="Powell A.J."/>
            <person name="Barry K."/>
            <person name="Miller A.N."/>
            <person name="Grigoriev I.V."/>
            <person name="Debuchy R."/>
            <person name="Gladieux P."/>
            <person name="Hiltunen Thoren M."/>
            <person name="Johannesson H."/>
        </authorList>
    </citation>
    <scope>NUCLEOTIDE SEQUENCE [LARGE SCALE GENOMIC DNA]</scope>
    <source>
        <strain evidence="10">CBS 340.73</strain>
    </source>
</reference>
<evidence type="ECO:0000256" key="8">
    <source>
        <dbReference type="RuleBase" id="RU361238"/>
    </source>
</evidence>
<keyword evidence="4 8" id="KW-0732">Signal</keyword>
<comment type="caution">
    <text evidence="9">The sequence shown here is derived from an EMBL/GenBank/DDBJ whole genome shotgun (WGS) entry which is preliminary data.</text>
</comment>
<organism evidence="9 10">
    <name type="scientific">Diplogelasinospora grovesii</name>
    <dbReference type="NCBI Taxonomy" id="303347"/>
    <lineage>
        <taxon>Eukaryota</taxon>
        <taxon>Fungi</taxon>
        <taxon>Dikarya</taxon>
        <taxon>Ascomycota</taxon>
        <taxon>Pezizomycotina</taxon>
        <taxon>Sordariomycetes</taxon>
        <taxon>Sordariomycetidae</taxon>
        <taxon>Sordariales</taxon>
        <taxon>Diplogelasinosporaceae</taxon>
        <taxon>Diplogelasinospora</taxon>
    </lineage>
</organism>
<evidence type="ECO:0000313" key="10">
    <source>
        <dbReference type="Proteomes" id="UP001303473"/>
    </source>
</evidence>
<comment type="similarity">
    <text evidence="1 8">Belongs to the tannase family.</text>
</comment>
<evidence type="ECO:0000256" key="1">
    <source>
        <dbReference type="ARBA" id="ARBA00006249"/>
    </source>
</evidence>
<dbReference type="InterPro" id="IPR029058">
    <property type="entry name" value="AB_hydrolase_fold"/>
</dbReference>
<evidence type="ECO:0000256" key="7">
    <source>
        <dbReference type="ARBA" id="ARBA00023157"/>
    </source>
</evidence>
<dbReference type="GO" id="GO:0046872">
    <property type="term" value="F:metal ion binding"/>
    <property type="evidence" value="ECO:0007669"/>
    <property type="project" value="UniProtKB-KW"/>
</dbReference>
<keyword evidence="10" id="KW-1185">Reference proteome</keyword>
<dbReference type="AlphaFoldDB" id="A0AAN6N284"/>
<keyword evidence="6" id="KW-0106">Calcium</keyword>
<dbReference type="SUPFAM" id="SSF53474">
    <property type="entry name" value="alpha/beta-Hydrolases"/>
    <property type="match status" value="1"/>
</dbReference>
<sequence>MRTTTLLTRLATVVVTGASTASLADVCTLAYVKSVLPADGFLPGVSILRDTVTVNAVTNYAVSSSGGMPGAASNNASSSYSTGEHSLCNITFGYTHPGLNDRNRYLSTGGGGFSITSGQRGLSEGLAYGAAAGTTDGGLGGWAAQLTDKVLAANGTLRYEPLVMFAYKAIHEMTVLGKQLTVQFYNASKVYSYYHGCSEGGREGLSQVQRYGSQFDGAAIGAPAIRFAFLQVIHLFSALVEITNNYFPSNCEMARIASDVLQACDALDGRADGVVSRTDLCRLHYKPTVNAVGISYSCAASSGGGMFGPPGSGGTSSPAANGTVSAKAAKIAEDIWNGLLDSKGRQAYVSFPPSASFGDAGTTYSTATKQYQATVGGIGVSWVNYFLKQIASPSLSLQNATYDTLRDWMVEGMQRYSDTLQTNWPDLEDFQKDGGKMIHYHGESDPSIPAGSSVMYHESVRKVMYPKMGYNESFAALNEWYRFYLVPGAGHCGASSDQPNGPFPDDVVASLIGWVERGVNPVRLNATVGSNGKVKDVSQQLCSWPLRPYWVNNGTTMDCVYDQVSIDTWLPTLDAIPVPVW</sequence>
<dbReference type="InterPro" id="IPR011118">
    <property type="entry name" value="Tannase/feruloyl_esterase"/>
</dbReference>
<dbReference type="Proteomes" id="UP001303473">
    <property type="component" value="Unassembled WGS sequence"/>
</dbReference>
<gene>
    <name evidence="9" type="ORF">QBC46DRAFT_420328</name>
</gene>
<evidence type="ECO:0000256" key="3">
    <source>
        <dbReference type="ARBA" id="ARBA00022723"/>
    </source>
</evidence>
<evidence type="ECO:0000256" key="4">
    <source>
        <dbReference type="ARBA" id="ARBA00022729"/>
    </source>
</evidence>
<accession>A0AAN6N284</accession>
<dbReference type="EMBL" id="MU853894">
    <property type="protein sequence ID" value="KAK3936102.1"/>
    <property type="molecule type" value="Genomic_DNA"/>
</dbReference>
<evidence type="ECO:0000256" key="6">
    <source>
        <dbReference type="ARBA" id="ARBA00022837"/>
    </source>
</evidence>
<dbReference type="PANTHER" id="PTHR33938:SF16">
    <property type="entry name" value="CARBOXYLIC ESTER HYDROLASE"/>
    <property type="match status" value="1"/>
</dbReference>
<feature type="signal peptide" evidence="8">
    <location>
        <begin position="1"/>
        <end position="21"/>
    </location>
</feature>